<evidence type="ECO:0000256" key="1">
    <source>
        <dbReference type="SAM" id="SignalP"/>
    </source>
</evidence>
<dbReference type="OrthoDB" id="8581915at2"/>
<dbReference type="SUPFAM" id="SSF52096">
    <property type="entry name" value="ClpP/crotonase"/>
    <property type="match status" value="1"/>
</dbReference>
<dbReference type="EMBL" id="CP039690">
    <property type="protein sequence ID" value="QCI65830.1"/>
    <property type="molecule type" value="Genomic_DNA"/>
</dbReference>
<keyword evidence="3" id="KW-1185">Reference proteome</keyword>
<evidence type="ECO:0000313" key="2">
    <source>
        <dbReference type="EMBL" id="QCI65830.1"/>
    </source>
</evidence>
<protein>
    <submittedName>
        <fullName evidence="2">Uncharacterized protein</fullName>
    </submittedName>
</protein>
<proteinExistence type="predicted"/>
<name>A0A4D7B6J0_9HYPH</name>
<dbReference type="InterPro" id="IPR029045">
    <property type="entry name" value="ClpP/crotonase-like_dom_sf"/>
</dbReference>
<dbReference type="KEGG" id="pstg:E8M01_17395"/>
<sequence length="231" mass="23832">MGCRARGRLLGAALAVLGATQGPAWAQGADPLGQCATSAGVAVRAAGSTLCFSGEITRASAERAMALLAADRSIATMVITSNGGEVTVSLRLARAIRARGLTLVVQRQCVSSCANFLFTAARRKVVAPRSLVVFHGGIAPAAFGGLFGGGGEERELLAQTEGFFREIGVNGAITYDQPPLRGSRDGADEWAASPAALARHGVRGIVSMWWPDRASVIAEGRAQGMNLGILD</sequence>
<organism evidence="2 3">
    <name type="scientific">Phreatobacter stygius</name>
    <dbReference type="NCBI Taxonomy" id="1940610"/>
    <lineage>
        <taxon>Bacteria</taxon>
        <taxon>Pseudomonadati</taxon>
        <taxon>Pseudomonadota</taxon>
        <taxon>Alphaproteobacteria</taxon>
        <taxon>Hyphomicrobiales</taxon>
        <taxon>Phreatobacteraceae</taxon>
        <taxon>Phreatobacter</taxon>
    </lineage>
</organism>
<accession>A0A4D7B6J0</accession>
<reference evidence="2 3" key="1">
    <citation type="submission" date="2019-04" db="EMBL/GenBank/DDBJ databases">
        <title>Phreatobacter aquaticus sp. nov.</title>
        <authorList>
            <person name="Choi A."/>
        </authorList>
    </citation>
    <scope>NUCLEOTIDE SEQUENCE [LARGE SCALE GENOMIC DNA]</scope>
    <source>
        <strain evidence="2 3">KCTC 52518</strain>
    </source>
</reference>
<dbReference type="RefSeq" id="WP_136961276.1">
    <property type="nucleotide sequence ID" value="NZ_CP039690.1"/>
</dbReference>
<dbReference type="AlphaFoldDB" id="A0A4D7B6J0"/>
<dbReference type="Proteomes" id="UP000298781">
    <property type="component" value="Chromosome"/>
</dbReference>
<evidence type="ECO:0000313" key="3">
    <source>
        <dbReference type="Proteomes" id="UP000298781"/>
    </source>
</evidence>
<feature type="chain" id="PRO_5020497563" evidence="1">
    <location>
        <begin position="27"/>
        <end position="231"/>
    </location>
</feature>
<dbReference type="Gene3D" id="3.90.226.10">
    <property type="entry name" value="2-enoyl-CoA Hydratase, Chain A, domain 1"/>
    <property type="match status" value="1"/>
</dbReference>
<gene>
    <name evidence="2" type="ORF">E8M01_17395</name>
</gene>
<keyword evidence="1" id="KW-0732">Signal</keyword>
<feature type="signal peptide" evidence="1">
    <location>
        <begin position="1"/>
        <end position="26"/>
    </location>
</feature>